<protein>
    <recommendedName>
        <fullName evidence="18">Protein E7</fullName>
    </recommendedName>
</protein>
<proteinExistence type="inferred from homology"/>
<dbReference type="RefSeq" id="YP_009021882.1">
    <property type="nucleotide sequence ID" value="NC_023882.1"/>
</dbReference>
<evidence type="ECO:0000313" key="20">
    <source>
        <dbReference type="EMBL" id="AHI45082.1"/>
    </source>
</evidence>
<evidence type="ECO:0000256" key="12">
    <source>
        <dbReference type="ARBA" id="ARBA00023159"/>
    </source>
</evidence>
<keyword evidence="6" id="KW-0479">Metal-binding</keyword>
<keyword evidence="17" id="KW-1078">G1/S host cell cycle checkpoint dysregulation by virus</keyword>
<dbReference type="GO" id="GO:0003700">
    <property type="term" value="F:DNA-binding transcription factor activity"/>
    <property type="evidence" value="ECO:0007669"/>
    <property type="project" value="InterPro"/>
</dbReference>
<evidence type="ECO:0000256" key="2">
    <source>
        <dbReference type="ARBA" id="ARBA00022518"/>
    </source>
</evidence>
<dbReference type="Pfam" id="PF00527">
    <property type="entry name" value="E7"/>
    <property type="match status" value="1"/>
</dbReference>
<keyword evidence="4" id="KW-0945">Host-virus interaction</keyword>
<dbReference type="EMBL" id="KF741371">
    <property type="protein sequence ID" value="AHI45082.1"/>
    <property type="molecule type" value="Genomic_DNA"/>
</dbReference>
<evidence type="ECO:0000256" key="3">
    <source>
        <dbReference type="ARBA" id="ARBA00022562"/>
    </source>
</evidence>
<dbReference type="GO" id="GO:0003677">
    <property type="term" value="F:DNA binding"/>
    <property type="evidence" value="ECO:0007669"/>
    <property type="project" value="UniProtKB-KW"/>
</dbReference>
<evidence type="ECO:0000256" key="1">
    <source>
        <dbReference type="ARBA" id="ARBA00022504"/>
    </source>
</evidence>
<dbReference type="InterPro" id="IPR000148">
    <property type="entry name" value="Papilloma_E7"/>
</dbReference>
<dbReference type="GeneID" id="18982932"/>
<name>W5ZSB5_9PAPI</name>
<keyword evidence="8" id="KW-1114">Inhibition of host interferon signaling pathway by virus</keyword>
<dbReference type="Gene3D" id="3.30.160.330">
    <property type="match status" value="1"/>
</dbReference>
<keyword evidence="16" id="KW-0899">Viral immunoevasion</keyword>
<dbReference type="GO" id="GO:0008270">
    <property type="term" value="F:zinc ion binding"/>
    <property type="evidence" value="ECO:0007669"/>
    <property type="project" value="UniProtKB-KW"/>
</dbReference>
<evidence type="ECO:0000256" key="6">
    <source>
        <dbReference type="ARBA" id="ARBA00022723"/>
    </source>
</evidence>
<organism evidence="20 21">
    <name type="scientific">Equus asinus papillomavirus 1</name>
    <dbReference type="NCBI Taxonomy" id="1163703"/>
    <lineage>
        <taxon>Viruses</taxon>
        <taxon>Monodnaviria</taxon>
        <taxon>Shotokuvirae</taxon>
        <taxon>Cossaviricota</taxon>
        <taxon>Papovaviricetes</taxon>
        <taxon>Zurhausenvirales</taxon>
        <taxon>Papillomaviridae</taxon>
        <taxon>Firstpapillomavirinae</taxon>
        <taxon>Dyochipapillomavirus</taxon>
        <taxon>Dyochipapillomavirus 1</taxon>
    </lineage>
</organism>
<keyword evidence="21" id="KW-1185">Reference proteome</keyword>
<dbReference type="OrthoDB" id="28045at10239"/>
<evidence type="ECO:0000256" key="13">
    <source>
        <dbReference type="ARBA" id="ARBA00023163"/>
    </source>
</evidence>
<dbReference type="GO" id="GO:0039502">
    <property type="term" value="P:symbiont-mediated suppression of host type I interferon-mediated signaling pathway"/>
    <property type="evidence" value="ECO:0007669"/>
    <property type="project" value="UniProtKB-KW"/>
</dbReference>
<evidence type="ECO:0000256" key="15">
    <source>
        <dbReference type="ARBA" id="ARBA00023258"/>
    </source>
</evidence>
<dbReference type="Proteomes" id="UP000123284">
    <property type="component" value="Segment"/>
</dbReference>
<evidence type="ECO:0000313" key="21">
    <source>
        <dbReference type="Proteomes" id="UP000123284"/>
    </source>
</evidence>
<dbReference type="KEGG" id="vg:18982932"/>
<comment type="function">
    <text evidence="18">E7 protein has both transforming and trans-activating activities.</text>
</comment>
<feature type="compositionally biased region" description="Polar residues" evidence="19">
    <location>
        <begin position="29"/>
        <end position="38"/>
    </location>
</feature>
<keyword evidence="9" id="KW-0862">Zinc</keyword>
<keyword evidence="2 18" id="KW-0244">Early protein</keyword>
<keyword evidence="3" id="KW-1048">Host nucleus</keyword>
<evidence type="ECO:0000256" key="4">
    <source>
        <dbReference type="ARBA" id="ARBA00022581"/>
    </source>
</evidence>
<dbReference type="SUPFAM" id="SSF161234">
    <property type="entry name" value="E7 C-terminal domain-like"/>
    <property type="match status" value="1"/>
</dbReference>
<evidence type="ECO:0000256" key="5">
    <source>
        <dbReference type="ARBA" id="ARBA00022632"/>
    </source>
</evidence>
<evidence type="ECO:0000256" key="9">
    <source>
        <dbReference type="ARBA" id="ARBA00022833"/>
    </source>
</evidence>
<reference evidence="20 21" key="1">
    <citation type="journal article" date="2014" name="Vet. Microbiol.">
        <title>Equus asinus Papillomavirus (EaPV1) provides new insights into equine papillomavirus diversity.</title>
        <authorList>
            <person name="Lecis R."/>
            <person name="Tore G."/>
            <person name="Scagliarini A."/>
            <person name="Antuofermo E."/>
            <person name="Dedola C."/>
            <person name="Cacciotto C."/>
            <person name="Dore G.M."/>
            <person name="Coradduzza E."/>
            <person name="Gallina L."/>
            <person name="Battilani M."/>
            <person name="Anfossi A.G."/>
            <person name="Muzzeddu M."/>
            <person name="Chessa B."/>
            <person name="Pittau M."/>
            <person name="Alberti A."/>
        </authorList>
    </citation>
    <scope>NUCLEOTIDE SEQUENCE [LARGE SCALE GENOMIC DNA]</scope>
    <source>
        <strain evidence="20">Asinara</strain>
    </source>
</reference>
<dbReference type="GO" id="GO:0052170">
    <property type="term" value="P:symbiont-mediated suppression of host innate immune response"/>
    <property type="evidence" value="ECO:0007669"/>
    <property type="project" value="UniProtKB-KW"/>
</dbReference>
<dbReference type="GO" id="GO:0039645">
    <property type="term" value="P:symbiont-mediated perturbation of host cell cycle G1/S transition checkpoint"/>
    <property type="evidence" value="ECO:0007669"/>
    <property type="project" value="UniProtKB-KW"/>
</dbReference>
<evidence type="ECO:0000256" key="17">
    <source>
        <dbReference type="ARBA" id="ARBA00023309"/>
    </source>
</evidence>
<evidence type="ECO:0000256" key="16">
    <source>
        <dbReference type="ARBA" id="ARBA00023280"/>
    </source>
</evidence>
<keyword evidence="5" id="KW-1090">Inhibition of host innate immune response by virus</keyword>
<comment type="similarity">
    <text evidence="18">Belongs to the papillomaviridae E7 protein family.</text>
</comment>
<evidence type="ECO:0000256" key="7">
    <source>
        <dbReference type="ARBA" id="ARBA00022771"/>
    </source>
</evidence>
<keyword evidence="13 18" id="KW-0804">Transcription</keyword>
<accession>W5ZSB5</accession>
<evidence type="ECO:0000256" key="14">
    <source>
        <dbReference type="ARBA" id="ARBA00023200"/>
    </source>
</evidence>
<keyword evidence="11 18" id="KW-0238">DNA-binding</keyword>
<keyword evidence="15" id="KW-0922">Interferon antiviral system evasion</keyword>
<evidence type="ECO:0000256" key="10">
    <source>
        <dbReference type="ARBA" id="ARBA00023015"/>
    </source>
</evidence>
<evidence type="ECO:0000256" key="11">
    <source>
        <dbReference type="ARBA" id="ARBA00023125"/>
    </source>
</evidence>
<keyword evidence="7" id="KW-0863">Zinc-finger</keyword>
<evidence type="ECO:0000256" key="19">
    <source>
        <dbReference type="SAM" id="MobiDB-lite"/>
    </source>
</evidence>
<keyword evidence="1" id="KW-1121">Modulation of host cell cycle by virus</keyword>
<keyword evidence="10 18" id="KW-0805">Transcription regulation</keyword>
<evidence type="ECO:0000256" key="8">
    <source>
        <dbReference type="ARBA" id="ARBA00022830"/>
    </source>
</evidence>
<keyword evidence="14" id="KW-1035">Host cytoplasm</keyword>
<evidence type="ECO:0000256" key="18">
    <source>
        <dbReference type="PIRNR" id="PIRNR003407"/>
    </source>
</evidence>
<dbReference type="PIRSF" id="PIRSF003407">
    <property type="entry name" value="Papvi_E7"/>
    <property type="match status" value="1"/>
</dbReference>
<sequence>MHGKAATLKDIELQEWPAFCSGEDAPDVSANNTTPQSVDSRHRHRENKDIYKVACYCGCCERKIRIVVLCDTNTKTSLHHLLVHDLELLCPGCVNRNGF</sequence>
<feature type="region of interest" description="Disordered" evidence="19">
    <location>
        <begin position="22"/>
        <end position="43"/>
    </location>
</feature>
<keyword evidence="12 18" id="KW-0010">Activator</keyword>